<evidence type="ECO:0000256" key="1">
    <source>
        <dbReference type="ARBA" id="ARBA00001947"/>
    </source>
</evidence>
<dbReference type="InterPro" id="IPR020843">
    <property type="entry name" value="ER"/>
</dbReference>
<dbReference type="OrthoDB" id="9809185at2"/>
<protein>
    <submittedName>
        <fullName evidence="9">L-idonate 5-dehydrogenase</fullName>
    </submittedName>
</protein>
<dbReference type="InterPro" id="IPR011032">
    <property type="entry name" value="GroES-like_sf"/>
</dbReference>
<dbReference type="EMBL" id="PVTQ01000011">
    <property type="protein sequence ID" value="PRY86901.1"/>
    <property type="molecule type" value="Genomic_DNA"/>
</dbReference>
<accession>A0A2T0WJM0</accession>
<keyword evidence="10" id="KW-1185">Reference proteome</keyword>
<dbReference type="Pfam" id="PF08240">
    <property type="entry name" value="ADH_N"/>
    <property type="match status" value="1"/>
</dbReference>
<dbReference type="RefSeq" id="WP_106266475.1">
    <property type="nucleotide sequence ID" value="NZ_PVTQ01000011.1"/>
</dbReference>
<dbReference type="Proteomes" id="UP000238392">
    <property type="component" value="Unassembled WGS sequence"/>
</dbReference>
<reference evidence="9 10" key="1">
    <citation type="submission" date="2018-03" db="EMBL/GenBank/DDBJ databases">
        <title>Genomic Encyclopedia of Archaeal and Bacterial Type Strains, Phase II (KMG-II): from individual species to whole genera.</title>
        <authorList>
            <person name="Goeker M."/>
        </authorList>
    </citation>
    <scope>NUCLEOTIDE SEQUENCE [LARGE SCALE GENOMIC DNA]</scope>
    <source>
        <strain evidence="9 10">DSM 100212</strain>
    </source>
</reference>
<dbReference type="SUPFAM" id="SSF51735">
    <property type="entry name" value="NAD(P)-binding Rossmann-fold domains"/>
    <property type="match status" value="1"/>
</dbReference>
<comment type="caution">
    <text evidence="9">The sequence shown here is derived from an EMBL/GenBank/DDBJ whole genome shotgun (WGS) entry which is preliminary data.</text>
</comment>
<dbReference type="Gene3D" id="3.40.50.720">
    <property type="entry name" value="NAD(P)-binding Rossmann-like Domain"/>
    <property type="match status" value="1"/>
</dbReference>
<evidence type="ECO:0000313" key="10">
    <source>
        <dbReference type="Proteomes" id="UP000238392"/>
    </source>
</evidence>
<dbReference type="SUPFAM" id="SSF50129">
    <property type="entry name" value="GroES-like"/>
    <property type="match status" value="1"/>
</dbReference>
<gene>
    <name evidence="9" type="ORF">CLV74_111134</name>
</gene>
<dbReference type="FunFam" id="3.40.50.720:FF:000068">
    <property type="entry name" value="Sorbitol dehydrogenase"/>
    <property type="match status" value="1"/>
</dbReference>
<evidence type="ECO:0000259" key="8">
    <source>
        <dbReference type="SMART" id="SM00829"/>
    </source>
</evidence>
<dbReference type="AlphaFoldDB" id="A0A2T0WJM0"/>
<evidence type="ECO:0000313" key="9">
    <source>
        <dbReference type="EMBL" id="PRY86901.1"/>
    </source>
</evidence>
<proteinExistence type="inferred from homology"/>
<evidence type="ECO:0000256" key="5">
    <source>
        <dbReference type="ARBA" id="ARBA00023002"/>
    </source>
</evidence>
<dbReference type="InterPro" id="IPR002328">
    <property type="entry name" value="ADH_Zn_CS"/>
</dbReference>
<organism evidence="9 10">
    <name type="scientific">Donghicola tyrosinivorans</name>
    <dbReference type="NCBI Taxonomy" id="1652492"/>
    <lineage>
        <taxon>Bacteria</taxon>
        <taxon>Pseudomonadati</taxon>
        <taxon>Pseudomonadota</taxon>
        <taxon>Alphaproteobacteria</taxon>
        <taxon>Rhodobacterales</taxon>
        <taxon>Roseobacteraceae</taxon>
        <taxon>Donghicola</taxon>
    </lineage>
</organism>
<evidence type="ECO:0000256" key="4">
    <source>
        <dbReference type="ARBA" id="ARBA00022833"/>
    </source>
</evidence>
<dbReference type="CDD" id="cd08232">
    <property type="entry name" value="idonate-5-DH"/>
    <property type="match status" value="1"/>
</dbReference>
<dbReference type="Gene3D" id="3.90.180.10">
    <property type="entry name" value="Medium-chain alcohol dehydrogenases, catalytic domain"/>
    <property type="match status" value="1"/>
</dbReference>
<dbReference type="Pfam" id="PF00107">
    <property type="entry name" value="ADH_zinc_N"/>
    <property type="match status" value="1"/>
</dbReference>
<dbReference type="PANTHER" id="PTHR43161:SF9">
    <property type="entry name" value="SORBITOL DEHYDROGENASE"/>
    <property type="match status" value="1"/>
</dbReference>
<comment type="cofactor">
    <cofactor evidence="1 7">
        <name>Zn(2+)</name>
        <dbReference type="ChEBI" id="CHEBI:29105"/>
    </cofactor>
</comment>
<dbReference type="SMART" id="SM00829">
    <property type="entry name" value="PKS_ER"/>
    <property type="match status" value="1"/>
</dbReference>
<dbReference type="PANTHER" id="PTHR43161">
    <property type="entry name" value="SORBITOL DEHYDROGENASE"/>
    <property type="match status" value="1"/>
</dbReference>
<comment type="similarity">
    <text evidence="2 7">Belongs to the zinc-containing alcohol dehydrogenase family.</text>
</comment>
<feature type="domain" description="Enoyl reductase (ER)" evidence="8">
    <location>
        <begin position="8"/>
        <end position="340"/>
    </location>
</feature>
<evidence type="ECO:0000256" key="3">
    <source>
        <dbReference type="ARBA" id="ARBA00022723"/>
    </source>
</evidence>
<keyword evidence="6" id="KW-0520">NAD</keyword>
<dbReference type="GO" id="GO:0008270">
    <property type="term" value="F:zinc ion binding"/>
    <property type="evidence" value="ECO:0007669"/>
    <property type="project" value="InterPro"/>
</dbReference>
<evidence type="ECO:0000256" key="6">
    <source>
        <dbReference type="ARBA" id="ARBA00023027"/>
    </source>
</evidence>
<dbReference type="InterPro" id="IPR036291">
    <property type="entry name" value="NAD(P)-bd_dom_sf"/>
</dbReference>
<dbReference type="InterPro" id="IPR013149">
    <property type="entry name" value="ADH-like_C"/>
</dbReference>
<keyword evidence="5" id="KW-0560">Oxidoreductase</keyword>
<name>A0A2T0WJM0_9RHOB</name>
<keyword evidence="4 7" id="KW-0862">Zinc</keyword>
<dbReference type="InterPro" id="IPR013154">
    <property type="entry name" value="ADH-like_N"/>
</dbReference>
<evidence type="ECO:0000256" key="2">
    <source>
        <dbReference type="ARBA" id="ARBA00008072"/>
    </source>
</evidence>
<dbReference type="PROSITE" id="PS00059">
    <property type="entry name" value="ADH_ZINC"/>
    <property type="match status" value="1"/>
</dbReference>
<evidence type="ECO:0000256" key="7">
    <source>
        <dbReference type="RuleBase" id="RU361277"/>
    </source>
</evidence>
<keyword evidence="3 7" id="KW-0479">Metal-binding</keyword>
<dbReference type="GO" id="GO:0016616">
    <property type="term" value="F:oxidoreductase activity, acting on the CH-OH group of donors, NAD or NADP as acceptor"/>
    <property type="evidence" value="ECO:0007669"/>
    <property type="project" value="UniProtKB-ARBA"/>
</dbReference>
<sequence>MKAIYAHGAKDLRLTECAVDPLGSGDVRVRLARGGICGSDLHYFNHGGFGTVRLKEPMILGHEVSGYVAEVGADVTGVKVGDLVAVSPSRPCGDCVECHRGLPNECLNMRFYGSAMPFPHIQGAFREEITVMASQCHVATGLSAGEAAMAEPLSVCLHAVRRAGQMMGARVLVTGCGPIGLLTILAARRAGAAEIIATDISDNSLAMAKKVGADVVLNTMTDADALAPYKTGKGTLDVLFECSGAAVALAGAIPALRPRGVIVQLGLSGDMPLPMMQITAKELELRGSFRFHEEFAVAVKLMAAGLIDVKPLITHDFALDDFQTAFETANDRTQAIKVQLAFGA</sequence>